<dbReference type="KEGG" id="nwr:E3U44_10005"/>
<evidence type="ECO:0000256" key="1">
    <source>
        <dbReference type="SAM" id="Phobius"/>
    </source>
</evidence>
<keyword evidence="1" id="KW-0472">Membrane</keyword>
<keyword evidence="1" id="KW-0812">Transmembrane</keyword>
<keyword evidence="1" id="KW-1133">Transmembrane helix</keyword>
<dbReference type="NCBIfam" id="TIGR00261">
    <property type="entry name" value="traB"/>
    <property type="match status" value="1"/>
</dbReference>
<dbReference type="AlphaFoldDB" id="A0A4P7C031"/>
<evidence type="ECO:0000313" key="2">
    <source>
        <dbReference type="EMBL" id="QBQ54804.1"/>
    </source>
</evidence>
<dbReference type="PANTHER" id="PTHR21530:SF7">
    <property type="entry name" value="TRAB DOMAIN-CONTAINING PROTEIN"/>
    <property type="match status" value="1"/>
</dbReference>
<gene>
    <name evidence="2" type="ORF">E3U44_10005</name>
</gene>
<dbReference type="OrthoDB" id="9809330at2"/>
<feature type="transmembrane region" description="Helical" evidence="1">
    <location>
        <begin position="284"/>
        <end position="306"/>
    </location>
</feature>
<dbReference type="Pfam" id="PF01963">
    <property type="entry name" value="TraB_PrgY_gumN"/>
    <property type="match status" value="1"/>
</dbReference>
<feature type="transmembrane region" description="Helical" evidence="1">
    <location>
        <begin position="260"/>
        <end position="278"/>
    </location>
</feature>
<accession>A0A4P7C031</accession>
<dbReference type="PANTHER" id="PTHR21530">
    <property type="entry name" value="PHEROMONE SHUTDOWN PROTEIN"/>
    <property type="match status" value="1"/>
</dbReference>
<dbReference type="CDD" id="cd14726">
    <property type="entry name" value="TraB_PrgY-like"/>
    <property type="match status" value="1"/>
</dbReference>
<sequence>MNSTEQQQPLSIIKLADRQITLLGTAHVSRASAEHVKALLATGDYDAVAVELCPSRYHALINPDALSRMDLFEVLRKGKAAMVTASLALAAYQQRIAEQFGIEPGAEMRAAVDSAHNAKLPVVLIDREVGTTLKRIYRNVPWWQRFSLISGLFASLVSRDTVSEEEVERLKEGDVLETTFSQFAAEARPLYTPLIDERDRYMAARLREEVTHGEYHHLLGVIGAGHLRGVTRYLEQDSAPAKEIITELEQVPSPSRWPRLIPWLIVALILTGFIFGFYRSSELGWQLVIDWIVINGGLAALGALLARAHPLTVVGAFFAAPLTSLNPTIGAGMVTAAIETFLRRPTVGDFSRLRQDTIHLKGWWHNRVTRILLVFLLSTLGSAIGTYAAGFKIIDRLAGA</sequence>
<reference evidence="2 3" key="1">
    <citation type="submission" date="2019-03" db="EMBL/GenBank/DDBJ databases">
        <title>The genome sequence of Nitrosococcus wardiae strain D1FHST reveals the archetypal metabolic capacity of ammonia-oxidizing Gammaproteobacteria.</title>
        <authorList>
            <person name="Wang L."/>
            <person name="Lim C.K."/>
            <person name="Hanson T.E."/>
            <person name="Dang H."/>
            <person name="Klotz M.G."/>
        </authorList>
    </citation>
    <scope>NUCLEOTIDE SEQUENCE [LARGE SCALE GENOMIC DNA]</scope>
    <source>
        <strain evidence="2 3">D1FHS</strain>
    </source>
</reference>
<proteinExistence type="predicted"/>
<keyword evidence="3" id="KW-1185">Reference proteome</keyword>
<dbReference type="Proteomes" id="UP000294325">
    <property type="component" value="Chromosome"/>
</dbReference>
<evidence type="ECO:0000313" key="3">
    <source>
        <dbReference type="Proteomes" id="UP000294325"/>
    </source>
</evidence>
<protein>
    <submittedName>
        <fullName evidence="2">TraB/GumN family protein</fullName>
    </submittedName>
</protein>
<dbReference type="EMBL" id="CP038033">
    <property type="protein sequence ID" value="QBQ54804.1"/>
    <property type="molecule type" value="Genomic_DNA"/>
</dbReference>
<dbReference type="InterPro" id="IPR005230">
    <property type="entry name" value="TraB_bac"/>
</dbReference>
<dbReference type="InterPro" id="IPR046345">
    <property type="entry name" value="TraB_PrgY-like"/>
</dbReference>
<name>A0A4P7C031_9GAMM</name>
<feature type="transmembrane region" description="Helical" evidence="1">
    <location>
        <begin position="313"/>
        <end position="338"/>
    </location>
</feature>
<feature type="transmembrane region" description="Helical" evidence="1">
    <location>
        <begin position="371"/>
        <end position="394"/>
    </location>
</feature>
<dbReference type="InterPro" id="IPR002816">
    <property type="entry name" value="TraB/PrgY/GumN_fam"/>
</dbReference>
<dbReference type="RefSeq" id="WP_134357995.1">
    <property type="nucleotide sequence ID" value="NZ_CP038033.1"/>
</dbReference>
<organism evidence="2 3">
    <name type="scientific">Nitrosococcus wardiae</name>
    <dbReference type="NCBI Taxonomy" id="1814290"/>
    <lineage>
        <taxon>Bacteria</taxon>
        <taxon>Pseudomonadati</taxon>
        <taxon>Pseudomonadota</taxon>
        <taxon>Gammaproteobacteria</taxon>
        <taxon>Chromatiales</taxon>
        <taxon>Chromatiaceae</taxon>
        <taxon>Nitrosococcus</taxon>
    </lineage>
</organism>